<organism evidence="2 3">
    <name type="scientific">Entomortierella parvispora</name>
    <dbReference type="NCBI Taxonomy" id="205924"/>
    <lineage>
        <taxon>Eukaryota</taxon>
        <taxon>Fungi</taxon>
        <taxon>Fungi incertae sedis</taxon>
        <taxon>Mucoromycota</taxon>
        <taxon>Mortierellomycotina</taxon>
        <taxon>Mortierellomycetes</taxon>
        <taxon>Mortierellales</taxon>
        <taxon>Mortierellaceae</taxon>
        <taxon>Entomortierella</taxon>
    </lineage>
</organism>
<feature type="region of interest" description="Disordered" evidence="1">
    <location>
        <begin position="309"/>
        <end position="336"/>
    </location>
</feature>
<dbReference type="EMBL" id="BQFW01000002">
    <property type="protein sequence ID" value="GJJ68575.1"/>
    <property type="molecule type" value="Genomic_DNA"/>
</dbReference>
<sequence length="371" mass="40498">MRRILPQRPKAAVGKSGAPQSSTASWLDRSNRSTRQSQVEDMTLSDKSIIGNNSIPLSPEEHRSPCTNISDDSGDSPDDNHSLPDLDDIFEDALDSDPKRLRSPNNRGSASGKLKRHSEYSPTSGRPAKAPFKERHLPSDMSGQDKVDCASQNRNYIAPCLSSDPLDLDFDFGSQKPSQVLGASPTTRQRGQEVLASRSATSDTSHALNETFDQLDAFLMGDAPFSVRQTPELDRIEDMDPDNEVSFQRTKAPPLEKEQTSSSFCKTPDFIKSRKDGKVHTLSRPTPQGRSTSTGKTFSFAVSVVAQGKRPSGSVPTTPSFNGSGNGYDHPGQYDQPVLTTPASTAEFKIRLQEFEAAFRAGISFTTKTIE</sequence>
<name>A0A9P3LSG0_9FUNG</name>
<feature type="compositionally biased region" description="Polar residues" evidence="1">
    <location>
        <begin position="283"/>
        <end position="295"/>
    </location>
</feature>
<evidence type="ECO:0000313" key="2">
    <source>
        <dbReference type="EMBL" id="GJJ68575.1"/>
    </source>
</evidence>
<reference evidence="2" key="2">
    <citation type="journal article" date="2022" name="Microbiol. Resour. Announc.">
        <title>Whole-Genome Sequence of Entomortierella parvispora E1425, a Mucoromycotan Fungus Associated with Burkholderiaceae-Related Endosymbiotic Bacteria.</title>
        <authorList>
            <person name="Herlambang A."/>
            <person name="Guo Y."/>
            <person name="Takashima Y."/>
            <person name="Narisawa K."/>
            <person name="Ohta H."/>
            <person name="Nishizawa T."/>
        </authorList>
    </citation>
    <scope>NUCLEOTIDE SEQUENCE</scope>
    <source>
        <strain evidence="2">E1425</strain>
    </source>
</reference>
<dbReference type="Proteomes" id="UP000827284">
    <property type="component" value="Unassembled WGS sequence"/>
</dbReference>
<gene>
    <name evidence="2" type="ORF">EMPS_00921</name>
</gene>
<evidence type="ECO:0000313" key="3">
    <source>
        <dbReference type="Proteomes" id="UP000827284"/>
    </source>
</evidence>
<accession>A0A9P3LSG0</accession>
<feature type="compositionally biased region" description="Acidic residues" evidence="1">
    <location>
        <begin position="85"/>
        <end position="95"/>
    </location>
</feature>
<keyword evidence="3" id="KW-1185">Reference proteome</keyword>
<feature type="region of interest" description="Disordered" evidence="1">
    <location>
        <begin position="177"/>
        <end position="206"/>
    </location>
</feature>
<evidence type="ECO:0000256" key="1">
    <source>
        <dbReference type="SAM" id="MobiDB-lite"/>
    </source>
</evidence>
<dbReference type="AlphaFoldDB" id="A0A9P3LSG0"/>
<proteinExistence type="predicted"/>
<feature type="compositionally biased region" description="Polar residues" evidence="1">
    <location>
        <begin position="314"/>
        <end position="323"/>
    </location>
</feature>
<feature type="compositionally biased region" description="Basic and acidic residues" evidence="1">
    <location>
        <begin position="131"/>
        <end position="147"/>
    </location>
</feature>
<protein>
    <submittedName>
        <fullName evidence="2">Uncharacterized protein</fullName>
    </submittedName>
</protein>
<feature type="region of interest" description="Disordered" evidence="1">
    <location>
        <begin position="245"/>
        <end position="295"/>
    </location>
</feature>
<feature type="region of interest" description="Disordered" evidence="1">
    <location>
        <begin position="1"/>
        <end position="147"/>
    </location>
</feature>
<comment type="caution">
    <text evidence="2">The sequence shown here is derived from an EMBL/GenBank/DDBJ whole genome shotgun (WGS) entry which is preliminary data.</text>
</comment>
<feature type="compositionally biased region" description="Basic and acidic residues" evidence="1">
    <location>
        <begin position="269"/>
        <end position="279"/>
    </location>
</feature>
<reference evidence="2" key="1">
    <citation type="submission" date="2021-11" db="EMBL/GenBank/DDBJ databases">
        <authorList>
            <person name="Herlambang A."/>
            <person name="Guo Y."/>
            <person name="Takashima Y."/>
            <person name="Nishizawa T."/>
        </authorList>
    </citation>
    <scope>NUCLEOTIDE SEQUENCE</scope>
    <source>
        <strain evidence="2">E1425</strain>
    </source>
</reference>